<name>M5RI61_9BACT</name>
<organism evidence="1 2">
    <name type="scientific">Rhodopirellula maiorica SM1</name>
    <dbReference type="NCBI Taxonomy" id="1265738"/>
    <lineage>
        <taxon>Bacteria</taxon>
        <taxon>Pseudomonadati</taxon>
        <taxon>Planctomycetota</taxon>
        <taxon>Planctomycetia</taxon>
        <taxon>Pirellulales</taxon>
        <taxon>Pirellulaceae</taxon>
        <taxon>Novipirellula</taxon>
    </lineage>
</organism>
<comment type="caution">
    <text evidence="1">The sequence shown here is derived from an EMBL/GenBank/DDBJ whole genome shotgun (WGS) entry which is preliminary data.</text>
</comment>
<keyword evidence="2" id="KW-1185">Reference proteome</keyword>
<sequence length="59" mass="6752">MFSISARFFAVFLTFRRVSESSLFRFDLWAAGLNHPGWPRTPETTPENSLSLCLTRQTG</sequence>
<dbReference type="AlphaFoldDB" id="M5RI61"/>
<evidence type="ECO:0000313" key="2">
    <source>
        <dbReference type="Proteomes" id="UP000011991"/>
    </source>
</evidence>
<gene>
    <name evidence="1" type="ORF">RMSM_04216</name>
</gene>
<accession>M5RI61</accession>
<dbReference type="PATRIC" id="fig|1265738.3.peg.4220"/>
<proteinExistence type="predicted"/>
<dbReference type="EMBL" id="ANOG01000604">
    <property type="protein sequence ID" value="EMI18866.1"/>
    <property type="molecule type" value="Genomic_DNA"/>
</dbReference>
<evidence type="ECO:0000313" key="1">
    <source>
        <dbReference type="EMBL" id="EMI18866.1"/>
    </source>
</evidence>
<protein>
    <submittedName>
        <fullName evidence="1">Uncharacterized protein</fullName>
    </submittedName>
</protein>
<reference evidence="1 2" key="1">
    <citation type="journal article" date="2013" name="Mar. Genomics">
        <title>Expression of sulfatases in Rhodopirellula baltica and the diversity of sulfatases in the genus Rhodopirellula.</title>
        <authorList>
            <person name="Wegner C.E."/>
            <person name="Richter-Heitmann T."/>
            <person name="Klindworth A."/>
            <person name="Klockow C."/>
            <person name="Richter M."/>
            <person name="Achstetter T."/>
            <person name="Glockner F.O."/>
            <person name="Harder J."/>
        </authorList>
    </citation>
    <scope>NUCLEOTIDE SEQUENCE [LARGE SCALE GENOMIC DNA]</scope>
    <source>
        <strain evidence="1 2">SM1</strain>
    </source>
</reference>
<dbReference type="Proteomes" id="UP000011991">
    <property type="component" value="Unassembled WGS sequence"/>
</dbReference>